<proteinExistence type="predicted"/>
<name>A0A7G2DBV6_9EURY</name>
<evidence type="ECO:0000256" key="1">
    <source>
        <dbReference type="SAM" id="Phobius"/>
    </source>
</evidence>
<keyword evidence="1" id="KW-1133">Transmembrane helix</keyword>
<gene>
    <name evidence="2" type="ORF">TIRI35C_1899</name>
</gene>
<dbReference type="AlphaFoldDB" id="A0A7G2DBV6"/>
<protein>
    <submittedName>
        <fullName evidence="2">Uncharacterized protein</fullName>
    </submittedName>
</protein>
<dbReference type="EMBL" id="LR881183">
    <property type="protein sequence ID" value="CAD5245053.1"/>
    <property type="molecule type" value="Genomic_DNA"/>
</dbReference>
<organism evidence="2 3">
    <name type="scientific">Thermococcus camini</name>
    <dbReference type="NCBI Taxonomy" id="2016373"/>
    <lineage>
        <taxon>Archaea</taxon>
        <taxon>Methanobacteriati</taxon>
        <taxon>Methanobacteriota</taxon>
        <taxon>Thermococci</taxon>
        <taxon>Thermococcales</taxon>
        <taxon>Thermococcaceae</taxon>
        <taxon>Thermococcus</taxon>
    </lineage>
</organism>
<dbReference type="Proteomes" id="UP000516304">
    <property type="component" value="Chromosome TIRI35C"/>
</dbReference>
<sequence length="97" mass="10728">MSSKEECDKYLDPNSSMGDSFMGYIFGLLLFAGAPFLFILSMLSNDAGSDIIWRLILAVFSALAIVMPNITATAYTPLALDEPNIALQRCEKEWEGR</sequence>
<evidence type="ECO:0000313" key="3">
    <source>
        <dbReference type="Proteomes" id="UP000516304"/>
    </source>
</evidence>
<dbReference type="KEGG" id="tcq:TIRI35C_1899"/>
<keyword evidence="1" id="KW-0472">Membrane</keyword>
<evidence type="ECO:0000313" key="2">
    <source>
        <dbReference type="EMBL" id="CAD5245053.1"/>
    </source>
</evidence>
<keyword evidence="3" id="KW-1185">Reference proteome</keyword>
<feature type="transmembrane region" description="Helical" evidence="1">
    <location>
        <begin position="21"/>
        <end position="43"/>
    </location>
</feature>
<feature type="transmembrane region" description="Helical" evidence="1">
    <location>
        <begin position="55"/>
        <end position="75"/>
    </location>
</feature>
<keyword evidence="1" id="KW-0812">Transmembrane</keyword>
<dbReference type="GeneID" id="58919649"/>
<dbReference type="RefSeq" id="WP_188202654.1">
    <property type="nucleotide sequence ID" value="NZ_LR881183.1"/>
</dbReference>
<accession>A0A7G2DBV6</accession>
<reference evidence="2 3" key="1">
    <citation type="submission" date="2020-09" db="EMBL/GenBank/DDBJ databases">
        <authorList>
            <person name="Courtine D."/>
        </authorList>
    </citation>
    <scope>NUCLEOTIDE SEQUENCE [LARGE SCALE GENOMIC DNA]</scope>
    <source>
        <strain evidence="2 3">IRI35c</strain>
    </source>
</reference>